<evidence type="ECO:0000256" key="8">
    <source>
        <dbReference type="ARBA" id="ARBA00023146"/>
    </source>
</evidence>
<dbReference type="Pfam" id="PF03950">
    <property type="entry name" value="tRNA-synt_1c_C"/>
    <property type="match status" value="1"/>
</dbReference>
<dbReference type="PRINTS" id="PR00987">
    <property type="entry name" value="TRNASYNTHGLU"/>
</dbReference>
<keyword evidence="6 11" id="KW-0067">ATP-binding</keyword>
<evidence type="ECO:0000259" key="14">
    <source>
        <dbReference type="Pfam" id="PF20974"/>
    </source>
</evidence>
<dbReference type="PANTHER" id="PTHR43097">
    <property type="entry name" value="GLUTAMINE-TRNA LIGASE"/>
    <property type="match status" value="1"/>
</dbReference>
<dbReference type="InterPro" id="IPR001412">
    <property type="entry name" value="aa-tRNA-synth_I_CS"/>
</dbReference>
<dbReference type="GO" id="GO:0004819">
    <property type="term" value="F:glutamine-tRNA ligase activity"/>
    <property type="evidence" value="ECO:0007669"/>
    <property type="project" value="UniProtKB-UniRule"/>
</dbReference>
<evidence type="ECO:0000313" key="15">
    <source>
        <dbReference type="EMBL" id="QDV05506.1"/>
    </source>
</evidence>
<dbReference type="PANTHER" id="PTHR43097:SF5">
    <property type="entry name" value="GLUTAMATE--TRNA LIGASE"/>
    <property type="match status" value="1"/>
</dbReference>
<evidence type="ECO:0000313" key="16">
    <source>
        <dbReference type="Proteomes" id="UP000320390"/>
    </source>
</evidence>
<evidence type="ECO:0000259" key="12">
    <source>
        <dbReference type="Pfam" id="PF00749"/>
    </source>
</evidence>
<gene>
    <name evidence="15" type="primary">glnS</name>
    <name evidence="15" type="ORF">Poly30_10040</name>
</gene>
<reference evidence="15 16" key="1">
    <citation type="submission" date="2019-02" db="EMBL/GenBank/DDBJ databases">
        <title>Deep-cultivation of Planctomycetes and their phenomic and genomic characterization uncovers novel biology.</title>
        <authorList>
            <person name="Wiegand S."/>
            <person name="Jogler M."/>
            <person name="Boedeker C."/>
            <person name="Pinto D."/>
            <person name="Vollmers J."/>
            <person name="Rivas-Marin E."/>
            <person name="Kohn T."/>
            <person name="Peeters S.H."/>
            <person name="Heuer A."/>
            <person name="Rast P."/>
            <person name="Oberbeckmann S."/>
            <person name="Bunk B."/>
            <person name="Jeske O."/>
            <person name="Meyerdierks A."/>
            <person name="Storesund J.E."/>
            <person name="Kallscheuer N."/>
            <person name="Luecker S."/>
            <person name="Lage O.M."/>
            <person name="Pohl T."/>
            <person name="Merkel B.J."/>
            <person name="Hornburger P."/>
            <person name="Mueller R.-W."/>
            <person name="Bruemmer F."/>
            <person name="Labrenz M."/>
            <person name="Spormann A.M."/>
            <person name="Op den Camp H."/>
            <person name="Overmann J."/>
            <person name="Amann R."/>
            <person name="Jetten M.S.M."/>
            <person name="Mascher T."/>
            <person name="Medema M.H."/>
            <person name="Devos D.P."/>
            <person name="Kaster A.-K."/>
            <person name="Ovreas L."/>
            <person name="Rohde M."/>
            <person name="Galperin M.Y."/>
            <person name="Jogler C."/>
        </authorList>
    </citation>
    <scope>NUCLEOTIDE SEQUENCE [LARGE SCALE GENOMIC DNA]</scope>
    <source>
        <strain evidence="15 16">Poly30</strain>
    </source>
</reference>
<name>A0A518EN38_9BACT</name>
<dbReference type="SUPFAM" id="SSF52374">
    <property type="entry name" value="Nucleotidylyl transferase"/>
    <property type="match status" value="1"/>
</dbReference>
<evidence type="ECO:0000256" key="1">
    <source>
        <dbReference type="ARBA" id="ARBA00005594"/>
    </source>
</evidence>
<evidence type="ECO:0000256" key="3">
    <source>
        <dbReference type="ARBA" id="ARBA00022490"/>
    </source>
</evidence>
<dbReference type="FunFam" id="1.10.1160.10:FF:000001">
    <property type="entry name" value="Glutamine--tRNA ligase"/>
    <property type="match status" value="1"/>
</dbReference>
<keyword evidence="3" id="KW-0963">Cytoplasm</keyword>
<dbReference type="GO" id="GO:0005829">
    <property type="term" value="C:cytosol"/>
    <property type="evidence" value="ECO:0007669"/>
    <property type="project" value="TreeGrafter"/>
</dbReference>
<sequence length="550" mass="62469">MNFVEQEVENDMAAGRTPEGVITRFPPEPNGYLHIGHAKAIWVDFGIAEKFGGRCNLRFDDTNPAKESQEFVDSIKDDIRWLGYDWQGHEYYASDYFEALYGFAVQLIEKGLAYVCDLSAEETRSYRGTPHEPGKNSPNRDRSTTENLALFKSMRDGEFPDGACTLRAKIDMAHANLNMRDPVLYRIARAHHHRTGDAWCIYPMYDFAHGQSDAIEGVTHSLCSLEFENHRPLYEWFLEHIDGIGSPRQIEFARLNLTYTITSKRKLQELVEKGYVTGWDDPRMPTIRGLRKRGYTPDAIRNMCAAAGLTKFNALHDMHLLENALREDLNKRADRRMAVLDPLKVVITNLAEDEAIECEAVNNPEAEGEGTSRTLHLTREIWIEQEDFREDAPSKFFRLKANGDVRLRYGYVIHCDEIIKDDAGNVVELRCTYDPESGGGKTPEGKKKVKGIIHWVSARDAVDAEVRLYDHLFKEPQPGTGGRTIEEDLNPDSIQVVQGAKLEPALSAAAAGTQVQFERLGYFVRTDDEDIVFNRAVSLRDSWAKFEQKG</sequence>
<evidence type="ECO:0000259" key="13">
    <source>
        <dbReference type="Pfam" id="PF03950"/>
    </source>
</evidence>
<dbReference type="EC" id="6.1.1.18" evidence="2 10"/>
<dbReference type="InterPro" id="IPR049437">
    <property type="entry name" value="tRNA-synt_1c_C2"/>
</dbReference>
<feature type="domain" description="Glutamyl/glutaminyl-tRNA synthetase class Ib catalytic" evidence="12">
    <location>
        <begin position="21"/>
        <end position="330"/>
    </location>
</feature>
<dbReference type="EMBL" id="CP036434">
    <property type="protein sequence ID" value="QDV05506.1"/>
    <property type="molecule type" value="Genomic_DNA"/>
</dbReference>
<protein>
    <recommendedName>
        <fullName evidence="2 10">Glutamine--tRNA ligase</fullName>
        <ecNumber evidence="2 10">6.1.1.18</ecNumber>
    </recommendedName>
</protein>
<dbReference type="Gene3D" id="2.40.240.10">
    <property type="entry name" value="Ribosomal Protein L25, Chain P"/>
    <property type="match status" value="2"/>
</dbReference>
<dbReference type="InterPro" id="IPR020061">
    <property type="entry name" value="Glu_tRNA_lig_a-bdl"/>
</dbReference>
<dbReference type="Pfam" id="PF00749">
    <property type="entry name" value="tRNA-synt_1c"/>
    <property type="match status" value="1"/>
</dbReference>
<dbReference type="Pfam" id="PF20974">
    <property type="entry name" value="tRNA-synt_1c_C2"/>
    <property type="match status" value="1"/>
</dbReference>
<keyword evidence="5 11" id="KW-0547">Nucleotide-binding</keyword>
<evidence type="ECO:0000256" key="2">
    <source>
        <dbReference type="ARBA" id="ARBA00012836"/>
    </source>
</evidence>
<dbReference type="InterPro" id="IPR014729">
    <property type="entry name" value="Rossmann-like_a/b/a_fold"/>
</dbReference>
<dbReference type="InterPro" id="IPR011035">
    <property type="entry name" value="Ribosomal_bL25/Gln-tRNA_synth"/>
</dbReference>
<evidence type="ECO:0000256" key="6">
    <source>
        <dbReference type="ARBA" id="ARBA00022840"/>
    </source>
</evidence>
<feature type="domain" description="Glutamyl/glutaminyl-tRNA synthetase class Ib anti-codon binding" evidence="13">
    <location>
        <begin position="333"/>
        <end position="434"/>
    </location>
</feature>
<dbReference type="Proteomes" id="UP000320390">
    <property type="component" value="Chromosome"/>
</dbReference>
<dbReference type="SUPFAM" id="SSF50715">
    <property type="entry name" value="Ribosomal protein L25-like"/>
    <property type="match status" value="1"/>
</dbReference>
<organism evidence="15 16">
    <name type="scientific">Saltatorellus ferox</name>
    <dbReference type="NCBI Taxonomy" id="2528018"/>
    <lineage>
        <taxon>Bacteria</taxon>
        <taxon>Pseudomonadati</taxon>
        <taxon>Planctomycetota</taxon>
        <taxon>Planctomycetia</taxon>
        <taxon>Planctomycetia incertae sedis</taxon>
        <taxon>Saltatorellus</taxon>
    </lineage>
</organism>
<dbReference type="InterPro" id="IPR000924">
    <property type="entry name" value="Glu/Gln-tRNA-synth"/>
</dbReference>
<keyword evidence="7 11" id="KW-0648">Protein biosynthesis</keyword>
<dbReference type="NCBIfam" id="NF011291">
    <property type="entry name" value="PRK14703.1"/>
    <property type="match status" value="1"/>
</dbReference>
<evidence type="ECO:0000256" key="4">
    <source>
        <dbReference type="ARBA" id="ARBA00022598"/>
    </source>
</evidence>
<dbReference type="InterPro" id="IPR020056">
    <property type="entry name" value="Rbsml_bL25/Gln-tRNA_synth_N"/>
</dbReference>
<proteinExistence type="inferred from homology"/>
<keyword evidence="4 11" id="KW-0436">Ligase</keyword>
<keyword evidence="8 11" id="KW-0030">Aminoacyl-tRNA synthetase</keyword>
<dbReference type="Gene3D" id="1.10.1160.10">
    <property type="entry name" value="Glutamyl-trna Synthetase, Domain 2"/>
    <property type="match status" value="1"/>
</dbReference>
<dbReference type="NCBIfam" id="TIGR00440">
    <property type="entry name" value="glnS"/>
    <property type="match status" value="1"/>
</dbReference>
<comment type="catalytic activity">
    <reaction evidence="9">
        <text>tRNA(Gln) + L-glutamine + ATP = L-glutaminyl-tRNA(Gln) + AMP + diphosphate</text>
        <dbReference type="Rhea" id="RHEA:20121"/>
        <dbReference type="Rhea" id="RHEA-COMP:9662"/>
        <dbReference type="Rhea" id="RHEA-COMP:9681"/>
        <dbReference type="ChEBI" id="CHEBI:30616"/>
        <dbReference type="ChEBI" id="CHEBI:33019"/>
        <dbReference type="ChEBI" id="CHEBI:58359"/>
        <dbReference type="ChEBI" id="CHEBI:78442"/>
        <dbReference type="ChEBI" id="CHEBI:78521"/>
        <dbReference type="ChEBI" id="CHEBI:456215"/>
        <dbReference type="EC" id="6.1.1.18"/>
    </reaction>
</comment>
<evidence type="ECO:0000256" key="10">
    <source>
        <dbReference type="NCBIfam" id="TIGR00440"/>
    </source>
</evidence>
<dbReference type="GO" id="GO:0005524">
    <property type="term" value="F:ATP binding"/>
    <property type="evidence" value="ECO:0007669"/>
    <property type="project" value="UniProtKB-KW"/>
</dbReference>
<dbReference type="InterPro" id="IPR020058">
    <property type="entry name" value="Glu/Gln-tRNA-synth_Ib_cat-dom"/>
</dbReference>
<dbReference type="AlphaFoldDB" id="A0A518EN38"/>
<comment type="similarity">
    <text evidence="1 11">Belongs to the class-I aminoacyl-tRNA synthetase family.</text>
</comment>
<dbReference type="InterPro" id="IPR004514">
    <property type="entry name" value="Gln-tRNA-synth"/>
</dbReference>
<dbReference type="FunFam" id="3.90.800.10:FF:000001">
    <property type="entry name" value="Glutamine--tRNA ligase"/>
    <property type="match status" value="1"/>
</dbReference>
<dbReference type="Gene3D" id="3.40.50.620">
    <property type="entry name" value="HUPs"/>
    <property type="match status" value="1"/>
</dbReference>
<dbReference type="InterPro" id="IPR050132">
    <property type="entry name" value="Gln/Glu-tRNA_Ligase"/>
</dbReference>
<evidence type="ECO:0000256" key="11">
    <source>
        <dbReference type="RuleBase" id="RU363037"/>
    </source>
</evidence>
<accession>A0A518EN38</accession>
<keyword evidence="16" id="KW-1185">Reference proteome</keyword>
<dbReference type="Gene3D" id="3.90.800.10">
    <property type="entry name" value="Glutamyl-tRNA Synthetase, Domain 3"/>
    <property type="match status" value="1"/>
</dbReference>
<dbReference type="InterPro" id="IPR020059">
    <property type="entry name" value="Glu/Gln-tRNA-synth_Ib_codon-bd"/>
</dbReference>
<dbReference type="FunFam" id="2.40.240.10:FF:000007">
    <property type="entry name" value="Glutamine--tRNA ligase"/>
    <property type="match status" value="1"/>
</dbReference>
<feature type="domain" description="tRNA synthetases class I (E and Q) anti-codon binding" evidence="14">
    <location>
        <begin position="452"/>
        <end position="524"/>
    </location>
</feature>
<dbReference type="GO" id="GO:0006425">
    <property type="term" value="P:glutaminyl-tRNA aminoacylation"/>
    <property type="evidence" value="ECO:0007669"/>
    <property type="project" value="UniProtKB-UniRule"/>
</dbReference>
<evidence type="ECO:0000256" key="7">
    <source>
        <dbReference type="ARBA" id="ARBA00022917"/>
    </source>
</evidence>
<evidence type="ECO:0000256" key="9">
    <source>
        <dbReference type="ARBA" id="ARBA00048270"/>
    </source>
</evidence>
<dbReference type="PROSITE" id="PS00178">
    <property type="entry name" value="AA_TRNA_LIGASE_I"/>
    <property type="match status" value="1"/>
</dbReference>
<evidence type="ECO:0000256" key="5">
    <source>
        <dbReference type="ARBA" id="ARBA00022741"/>
    </source>
</evidence>
<dbReference type="FunFam" id="3.40.50.620:FF:000037">
    <property type="entry name" value="Glutamine--tRNA ligase cytoplasmic"/>
    <property type="match status" value="1"/>
</dbReference>